<evidence type="ECO:0000313" key="3">
    <source>
        <dbReference type="Proteomes" id="UP001299283"/>
    </source>
</evidence>
<feature type="transmembrane region" description="Helical" evidence="1">
    <location>
        <begin position="213"/>
        <end position="233"/>
    </location>
</feature>
<organism evidence="2 3">
    <name type="scientific">[Mycobacterium] vasticus</name>
    <dbReference type="NCBI Taxonomy" id="2875777"/>
    <lineage>
        <taxon>Bacteria</taxon>
        <taxon>Bacillati</taxon>
        <taxon>Actinomycetota</taxon>
        <taxon>Actinomycetes</taxon>
        <taxon>Mycobacteriales</taxon>
        <taxon>Mycobacteriaceae</taxon>
        <taxon>Mycolicibacter</taxon>
    </lineage>
</organism>
<evidence type="ECO:0008006" key="4">
    <source>
        <dbReference type="Google" id="ProtNLM"/>
    </source>
</evidence>
<feature type="transmembrane region" description="Helical" evidence="1">
    <location>
        <begin position="62"/>
        <end position="82"/>
    </location>
</feature>
<evidence type="ECO:0000256" key="1">
    <source>
        <dbReference type="SAM" id="Phobius"/>
    </source>
</evidence>
<feature type="transmembrane region" description="Helical" evidence="1">
    <location>
        <begin position="113"/>
        <end position="134"/>
    </location>
</feature>
<feature type="transmembrane region" description="Helical" evidence="1">
    <location>
        <begin position="253"/>
        <end position="270"/>
    </location>
</feature>
<reference evidence="2 3" key="1">
    <citation type="submission" date="2023-12" db="EMBL/GenBank/DDBJ databases">
        <title>Description of new species of Mycobacterium terrae complex isolated from sewage at the Sao Paulo Zoological Park Foundation in Brazil.</title>
        <authorList>
            <person name="Romagnoli C.L."/>
            <person name="Conceicao E.C."/>
            <person name="Machado E."/>
            <person name="Barreto L.B.P.F."/>
            <person name="Sharma A."/>
            <person name="Silva N.M."/>
            <person name="Marques L.E."/>
            <person name="Juliana M.A."/>
            <person name="Lourenco M.C.S."/>
            <person name="Digiampietri L.A."/>
            <person name="Suffys P.N."/>
            <person name="Viana-Niero C."/>
        </authorList>
    </citation>
    <scope>NUCLEOTIDE SEQUENCE [LARGE SCALE GENOMIC DNA]</scope>
    <source>
        <strain evidence="2 3">MYC017</strain>
    </source>
</reference>
<dbReference type="EMBL" id="JAYJJQ010000016">
    <property type="protein sequence ID" value="MEB3070655.1"/>
    <property type="molecule type" value="Genomic_DNA"/>
</dbReference>
<sequence length="285" mass="29874">MTAPAADTTPNAEGPRLSAGLLVAAAAEIAVAIAVATVMLRLGHAAPDMSAMHSHDSTQIRWPAATLGVAVLTGAVLIWRWFGPAILAVPAAGGLVYLGVSEPVRTIVTQSHLLSMAALETMLVAVPLLLIGAFRHHFPARSGGSGWWAIGTMVATVVNSAVLIAVHLPSIHTRSSLHPVPVWLPVLGVAIGWCYWAAILLTAGRVPESLRRGALIIGQEVAAVLGLATLLQPPAVMRHDNPLGLTQVLDQRLGALLMLITCAAVTLPLLERLNHEEAETESHVH</sequence>
<keyword evidence="1" id="KW-0812">Transmembrane</keyword>
<keyword evidence="1" id="KW-0472">Membrane</keyword>
<evidence type="ECO:0000313" key="2">
    <source>
        <dbReference type="EMBL" id="MEB3070655.1"/>
    </source>
</evidence>
<gene>
    <name evidence="2" type="ORF">K5L39_15830</name>
</gene>
<feature type="transmembrane region" description="Helical" evidence="1">
    <location>
        <begin position="180"/>
        <end position="201"/>
    </location>
</feature>
<feature type="transmembrane region" description="Helical" evidence="1">
    <location>
        <begin position="20"/>
        <end position="42"/>
    </location>
</feature>
<comment type="caution">
    <text evidence="2">The sequence shown here is derived from an EMBL/GenBank/DDBJ whole genome shotgun (WGS) entry which is preliminary data.</text>
</comment>
<feature type="transmembrane region" description="Helical" evidence="1">
    <location>
        <begin position="146"/>
        <end position="168"/>
    </location>
</feature>
<protein>
    <recommendedName>
        <fullName evidence="4">Integral membrane protein</fullName>
    </recommendedName>
</protein>
<dbReference type="Proteomes" id="UP001299283">
    <property type="component" value="Unassembled WGS sequence"/>
</dbReference>
<keyword evidence="3" id="KW-1185">Reference proteome</keyword>
<dbReference type="RefSeq" id="WP_329779573.1">
    <property type="nucleotide sequence ID" value="NZ_JAYJJQ010000016.1"/>
</dbReference>
<name>A0ABU5Z0I1_9MYCO</name>
<accession>A0ABU5Z0I1</accession>
<keyword evidence="1" id="KW-1133">Transmembrane helix</keyword>
<proteinExistence type="predicted"/>